<evidence type="ECO:0000256" key="1">
    <source>
        <dbReference type="SAM" id="Phobius"/>
    </source>
</evidence>
<feature type="transmembrane region" description="Helical" evidence="1">
    <location>
        <begin position="91"/>
        <end position="109"/>
    </location>
</feature>
<dbReference type="KEGG" id="rain:Rai3103_00750"/>
<gene>
    <name evidence="3" type="ORF">Rai3103_00750</name>
</gene>
<dbReference type="Proteomes" id="UP000386847">
    <property type="component" value="Chromosome"/>
</dbReference>
<dbReference type="EMBL" id="CP045725">
    <property type="protein sequence ID" value="QGF22458.1"/>
    <property type="molecule type" value="Genomic_DNA"/>
</dbReference>
<dbReference type="PANTHER" id="PTHR19372:SF7">
    <property type="entry name" value="SULFITE OXIDASE, MITOCHONDRIAL"/>
    <property type="match status" value="1"/>
</dbReference>
<proteinExistence type="predicted"/>
<dbReference type="InterPro" id="IPR000572">
    <property type="entry name" value="OxRdtase_Mopterin-bd_dom"/>
</dbReference>
<evidence type="ECO:0000259" key="2">
    <source>
        <dbReference type="Pfam" id="PF00174"/>
    </source>
</evidence>
<keyword evidence="4" id="KW-1185">Reference proteome</keyword>
<dbReference type="InterPro" id="IPR036374">
    <property type="entry name" value="OxRdtase_Mopterin-bd_sf"/>
</dbReference>
<keyword evidence="1" id="KW-0812">Transmembrane</keyword>
<dbReference type="Gene3D" id="3.90.420.10">
    <property type="entry name" value="Oxidoreductase, molybdopterin-binding domain"/>
    <property type="match status" value="1"/>
</dbReference>
<evidence type="ECO:0000313" key="4">
    <source>
        <dbReference type="Proteomes" id="UP000386847"/>
    </source>
</evidence>
<dbReference type="Pfam" id="PF00174">
    <property type="entry name" value="Oxidored_molyb"/>
    <property type="match status" value="1"/>
</dbReference>
<evidence type="ECO:0000313" key="3">
    <source>
        <dbReference type="EMBL" id="QGF22458.1"/>
    </source>
</evidence>
<keyword evidence="1" id="KW-1133">Transmembrane helix</keyword>
<feature type="transmembrane region" description="Helical" evidence="1">
    <location>
        <begin position="181"/>
        <end position="200"/>
    </location>
</feature>
<dbReference type="GO" id="GO:0043546">
    <property type="term" value="F:molybdopterin cofactor binding"/>
    <property type="evidence" value="ECO:0007669"/>
    <property type="project" value="TreeGrafter"/>
</dbReference>
<feature type="transmembrane region" description="Helical" evidence="1">
    <location>
        <begin position="64"/>
        <end position="84"/>
    </location>
</feature>
<protein>
    <submittedName>
        <fullName evidence="3">Molybdopterin-dependent oxidoreductase</fullName>
    </submittedName>
</protein>
<dbReference type="InterPro" id="IPR014756">
    <property type="entry name" value="Ig_E-set"/>
</dbReference>
<accession>A0A5Q2F714</accession>
<sequence>MDRVVAATVGVTSAGLGVAVGQLVAALTEPAASPILAVGASVVDLTPQVAREFAIRTFGSHDKLALTLGILVVTAVLAAMAGLVGARSRAAGVAVVTVLGVVLVLAAVSRPAAGVVSVLPGLLTTLVGGAALLAQLRWVDRGLSPRAVRAGGRLPPIRVAPGSDAGVAGPGPRRGWMDRRAFFAGSAGIAAGAGLLAWAADALVPGQGLSPGVAAPQPVVLPPVASPPPPLPAGLETSVRGVTPLVTPIGDFYRVDTALSVPTPNPSSWKLTIGGRVAQPYTLTLAELLAMPLVERDITLTCVSNPVGGPYCGSTRWTGVLVADLLRRAAPDPGADMVLSRSVDGFTASTPLAVLLDGRDAMIAVAMDGKPLTATHGAPARLLTPGLYGYVGATKWLSELKVTTFAADSAYWTHRGWADHAPVKTAARIDTPTGTLPAGQVPIAGVAWATHRGIARVEVQVDQGPWQEATLGPDVGLDYWRQWYLPWEATPGRHRLRARAYDMAGQVQTDEVEDVIPDGATGYPVINVEVRT</sequence>
<dbReference type="GO" id="GO:0020037">
    <property type="term" value="F:heme binding"/>
    <property type="evidence" value="ECO:0007669"/>
    <property type="project" value="TreeGrafter"/>
</dbReference>
<dbReference type="AlphaFoldDB" id="A0A5Q2F714"/>
<dbReference type="GO" id="GO:0006790">
    <property type="term" value="P:sulfur compound metabolic process"/>
    <property type="evidence" value="ECO:0007669"/>
    <property type="project" value="TreeGrafter"/>
</dbReference>
<dbReference type="PANTHER" id="PTHR19372">
    <property type="entry name" value="SULFITE REDUCTASE"/>
    <property type="match status" value="1"/>
</dbReference>
<dbReference type="GO" id="GO:0008482">
    <property type="term" value="F:sulfite oxidase activity"/>
    <property type="evidence" value="ECO:0007669"/>
    <property type="project" value="TreeGrafter"/>
</dbReference>
<reference evidence="3 4" key="1">
    <citation type="submission" date="2019-10" db="EMBL/GenBank/DDBJ databases">
        <title>Genomic analysis of Raineyella sp. CBA3103.</title>
        <authorList>
            <person name="Roh S.W."/>
        </authorList>
    </citation>
    <scope>NUCLEOTIDE SEQUENCE [LARGE SCALE GENOMIC DNA]</scope>
    <source>
        <strain evidence="3 4">CBA3103</strain>
    </source>
</reference>
<name>A0A5Q2F714_9ACTN</name>
<organism evidence="3 4">
    <name type="scientific">Raineyella fluvialis</name>
    <dbReference type="NCBI Taxonomy" id="2662261"/>
    <lineage>
        <taxon>Bacteria</taxon>
        <taxon>Bacillati</taxon>
        <taxon>Actinomycetota</taxon>
        <taxon>Actinomycetes</taxon>
        <taxon>Propionibacteriales</taxon>
        <taxon>Propionibacteriaceae</taxon>
        <taxon>Raineyella</taxon>
    </lineage>
</organism>
<dbReference type="RefSeq" id="WP_153570968.1">
    <property type="nucleotide sequence ID" value="NZ_CP045725.1"/>
</dbReference>
<dbReference type="Gene3D" id="2.60.40.650">
    <property type="match status" value="1"/>
</dbReference>
<dbReference type="SUPFAM" id="SSF81296">
    <property type="entry name" value="E set domains"/>
    <property type="match status" value="1"/>
</dbReference>
<dbReference type="SUPFAM" id="SSF56524">
    <property type="entry name" value="Oxidoreductase molybdopterin-binding domain"/>
    <property type="match status" value="1"/>
</dbReference>
<feature type="transmembrane region" description="Helical" evidence="1">
    <location>
        <begin position="115"/>
        <end position="136"/>
    </location>
</feature>
<feature type="domain" description="Oxidoreductase molybdopterin-binding" evidence="2">
    <location>
        <begin position="260"/>
        <end position="409"/>
    </location>
</feature>
<keyword evidence="1" id="KW-0472">Membrane</keyword>